<feature type="region of interest" description="Disordered" evidence="1">
    <location>
        <begin position="144"/>
        <end position="171"/>
    </location>
</feature>
<sequence>MARPAQFTTAMEKVAQQQIQEAKTARELRTGLSVLIPKKCDCSNAVVGELLGVGIATVVRMQRQIREQAAGIAKQKEPWGGRRRQLMTFAEEQAFLEPWIAASKSGGVLIVPPLHQALEQHLGRTVHPSTVYRLLARHGWRKVEPDTCHPKRDAEAQDAFKKTSPKQWQRR</sequence>
<feature type="domain" description="Winged helix-turn helix" evidence="2">
    <location>
        <begin position="113"/>
        <end position="164"/>
    </location>
</feature>
<name>A0A1M5VMK8_9BACT</name>
<protein>
    <submittedName>
        <fullName evidence="3">Transposase</fullName>
    </submittedName>
</protein>
<accession>A0A1M5VMK8</accession>
<dbReference type="RefSeq" id="WP_073375274.1">
    <property type="nucleotide sequence ID" value="NZ_FQXS01000008.1"/>
</dbReference>
<evidence type="ECO:0000259" key="2">
    <source>
        <dbReference type="Pfam" id="PF13592"/>
    </source>
</evidence>
<dbReference type="AlphaFoldDB" id="A0A1M5VMK8"/>
<feature type="compositionally biased region" description="Basic and acidic residues" evidence="1">
    <location>
        <begin position="144"/>
        <end position="161"/>
    </location>
</feature>
<dbReference type="Proteomes" id="UP000184139">
    <property type="component" value="Unassembled WGS sequence"/>
</dbReference>
<proteinExistence type="predicted"/>
<organism evidence="3 4">
    <name type="scientific">Desulfofustis glycolicus DSM 9705</name>
    <dbReference type="NCBI Taxonomy" id="1121409"/>
    <lineage>
        <taxon>Bacteria</taxon>
        <taxon>Pseudomonadati</taxon>
        <taxon>Thermodesulfobacteriota</taxon>
        <taxon>Desulfobulbia</taxon>
        <taxon>Desulfobulbales</taxon>
        <taxon>Desulfocapsaceae</taxon>
        <taxon>Desulfofustis</taxon>
    </lineage>
</organism>
<dbReference type="InterPro" id="IPR025959">
    <property type="entry name" value="Winged_HTH_dom"/>
</dbReference>
<dbReference type="EMBL" id="FQXS01000008">
    <property type="protein sequence ID" value="SHH76153.1"/>
    <property type="molecule type" value="Genomic_DNA"/>
</dbReference>
<keyword evidence="4" id="KW-1185">Reference proteome</keyword>
<gene>
    <name evidence="3" type="ORF">SAMN02745124_01783</name>
</gene>
<dbReference type="OrthoDB" id="5296970at2"/>
<dbReference type="Pfam" id="PF13592">
    <property type="entry name" value="HTH_33"/>
    <property type="match status" value="1"/>
</dbReference>
<reference evidence="3 4" key="1">
    <citation type="submission" date="2016-11" db="EMBL/GenBank/DDBJ databases">
        <authorList>
            <person name="Jaros S."/>
            <person name="Januszkiewicz K."/>
            <person name="Wedrychowicz H."/>
        </authorList>
    </citation>
    <scope>NUCLEOTIDE SEQUENCE [LARGE SCALE GENOMIC DNA]</scope>
    <source>
        <strain evidence="3 4">DSM 9705</strain>
    </source>
</reference>
<evidence type="ECO:0000256" key="1">
    <source>
        <dbReference type="SAM" id="MobiDB-lite"/>
    </source>
</evidence>
<evidence type="ECO:0000313" key="4">
    <source>
        <dbReference type="Proteomes" id="UP000184139"/>
    </source>
</evidence>
<evidence type="ECO:0000313" key="3">
    <source>
        <dbReference type="EMBL" id="SHH76153.1"/>
    </source>
</evidence>